<feature type="transmembrane region" description="Helical" evidence="10">
    <location>
        <begin position="46"/>
        <end position="65"/>
    </location>
</feature>
<feature type="transmembrane region" description="Helical" evidence="10">
    <location>
        <begin position="305"/>
        <end position="330"/>
    </location>
</feature>
<evidence type="ECO:0000256" key="10">
    <source>
        <dbReference type="RuleBase" id="RU366002"/>
    </source>
</evidence>
<evidence type="ECO:0000313" key="13">
    <source>
        <dbReference type="Proteomes" id="UP000494214"/>
    </source>
</evidence>
<dbReference type="AlphaFoldDB" id="A0A6S6ZNU1"/>
<organism evidence="12 13">
    <name type="scientific">Achromobacter animicus</name>
    <dbReference type="NCBI Taxonomy" id="1389935"/>
    <lineage>
        <taxon>Bacteria</taxon>
        <taxon>Pseudomonadati</taxon>
        <taxon>Pseudomonadota</taxon>
        <taxon>Betaproteobacteria</taxon>
        <taxon>Burkholderiales</taxon>
        <taxon>Alcaligenaceae</taxon>
        <taxon>Achromobacter</taxon>
    </lineage>
</organism>
<dbReference type="GO" id="GO:0098719">
    <property type="term" value="P:sodium ion import across plasma membrane"/>
    <property type="evidence" value="ECO:0007669"/>
    <property type="project" value="TreeGrafter"/>
</dbReference>
<comment type="similarity">
    <text evidence="10">Belongs to the monovalent cation:proton antiporter 1 (CPA1) transporter (TC 2.A.36) family.</text>
</comment>
<sequence>MAMLVAVLFSGVLVRMLPLAVPLPFVQIGLGFVIAAVFQRGVLIEPEIFFLLFLPPLLFLDGWRISKLAVLRESSSIIQLAFGLVILTVIGVGYLIHWMIPDVPLPVAFAIAAIVSPTDPVAVEAISRRVHIPRRMMAILEGEALFNDASGLVAFRFAVAAAATGTFSLAQATMSFFWVAIAGLSIGAGLTWLIMQLRTIYTRRVGEEPGSEVLLSLLTPFFVYFVAEHANASGILAAVSAGVMMSYSELSGRALAATRMERRAVWNTVQFTLNGMIFVLLGEQFPTIFAGLASAAKEAGGQSLWWLPVYGLAVCLGLVLCRLLWVTVSLKLSAMAARRRGAEPPEVGARVILAVSVAGVRGAVTLAGVMTLPFALDSGAPFPARDLAVSLAAMVIVFSLLLASVALPPLMRGLHFAPNSRTEREASLAQDAMLRAALDSVAAGARRRGVENPENAALYLEVAENLSGALRRQSGEAADVADTERLGRQIAIERELRLEAIAASREAVFHLARTHRISDSLAREQGRLLDLHEAHLR</sequence>
<name>A0A6S6ZNU1_9BURK</name>
<dbReference type="Proteomes" id="UP000494214">
    <property type="component" value="Unassembled WGS sequence"/>
</dbReference>
<keyword evidence="8 10" id="KW-0472">Membrane</keyword>
<dbReference type="Pfam" id="PF00999">
    <property type="entry name" value="Na_H_Exchanger"/>
    <property type="match status" value="1"/>
</dbReference>
<gene>
    <name evidence="12" type="primary">nhaK</name>
    <name evidence="12" type="ORF">LMG26690_01727</name>
</gene>
<evidence type="ECO:0000256" key="3">
    <source>
        <dbReference type="ARBA" id="ARBA00022475"/>
    </source>
</evidence>
<dbReference type="GO" id="GO:0051453">
    <property type="term" value="P:regulation of intracellular pH"/>
    <property type="evidence" value="ECO:0007669"/>
    <property type="project" value="TreeGrafter"/>
</dbReference>
<feature type="transmembrane region" description="Helical" evidence="10">
    <location>
        <begin position="387"/>
        <end position="407"/>
    </location>
</feature>
<dbReference type="GO" id="GO:0015385">
    <property type="term" value="F:sodium:proton antiporter activity"/>
    <property type="evidence" value="ECO:0007669"/>
    <property type="project" value="InterPro"/>
</dbReference>
<feature type="transmembrane region" description="Helical" evidence="10">
    <location>
        <begin position="176"/>
        <end position="197"/>
    </location>
</feature>
<dbReference type="GO" id="GO:0015386">
    <property type="term" value="F:potassium:proton antiporter activity"/>
    <property type="evidence" value="ECO:0007669"/>
    <property type="project" value="TreeGrafter"/>
</dbReference>
<proteinExistence type="inferred from homology"/>
<reference evidence="12 13" key="1">
    <citation type="submission" date="2020-04" db="EMBL/GenBank/DDBJ databases">
        <authorList>
            <person name="De Canck E."/>
        </authorList>
    </citation>
    <scope>NUCLEOTIDE SEQUENCE [LARGE SCALE GENOMIC DNA]</scope>
    <source>
        <strain evidence="12 13">LMG 26690</strain>
    </source>
</reference>
<keyword evidence="6 10" id="KW-0915">Sodium</keyword>
<protein>
    <submittedName>
        <fullName evidence="12">Sodium, potassium, lithium and rubidium/H(+) antiporter</fullName>
    </submittedName>
</protein>
<evidence type="ECO:0000256" key="9">
    <source>
        <dbReference type="ARBA" id="ARBA00023201"/>
    </source>
</evidence>
<keyword evidence="13" id="KW-1185">Reference proteome</keyword>
<feature type="domain" description="Cation/H+ exchanger transmembrane" evidence="11">
    <location>
        <begin position="6"/>
        <end position="412"/>
    </location>
</feature>
<keyword evidence="10" id="KW-0050">Antiport</keyword>
<evidence type="ECO:0000313" key="12">
    <source>
        <dbReference type="EMBL" id="CAB3683455.1"/>
    </source>
</evidence>
<dbReference type="GO" id="GO:0005886">
    <property type="term" value="C:plasma membrane"/>
    <property type="evidence" value="ECO:0007669"/>
    <property type="project" value="UniProtKB-SubCell"/>
</dbReference>
<evidence type="ECO:0000256" key="5">
    <source>
        <dbReference type="ARBA" id="ARBA00022989"/>
    </source>
</evidence>
<keyword evidence="2 10" id="KW-0813">Transport</keyword>
<dbReference type="InterPro" id="IPR006153">
    <property type="entry name" value="Cation/H_exchanger_TM"/>
</dbReference>
<keyword evidence="3" id="KW-1003">Cell membrane</keyword>
<dbReference type="NCBIfam" id="TIGR00831">
    <property type="entry name" value="a_cpa1"/>
    <property type="match status" value="1"/>
</dbReference>
<comment type="function">
    <text evidence="10">Na(+)/H(+) antiporter that extrudes sodium in exchange for external protons.</text>
</comment>
<feature type="transmembrane region" description="Helical" evidence="10">
    <location>
        <begin position="77"/>
        <end position="97"/>
    </location>
</feature>
<evidence type="ECO:0000256" key="2">
    <source>
        <dbReference type="ARBA" id="ARBA00022448"/>
    </source>
</evidence>
<keyword evidence="7 10" id="KW-0406">Ion transport</keyword>
<comment type="caution">
    <text evidence="10">Lacks conserved residue(s) required for the propagation of feature annotation.</text>
</comment>
<dbReference type="PANTHER" id="PTHR10110">
    <property type="entry name" value="SODIUM/HYDROGEN EXCHANGER"/>
    <property type="match status" value="1"/>
</dbReference>
<keyword evidence="10" id="KW-0997">Cell inner membrane</keyword>
<keyword evidence="4 10" id="KW-0812">Transmembrane</keyword>
<dbReference type="EMBL" id="CADIJM010000002">
    <property type="protein sequence ID" value="CAB3683455.1"/>
    <property type="molecule type" value="Genomic_DNA"/>
</dbReference>
<evidence type="ECO:0000256" key="6">
    <source>
        <dbReference type="ARBA" id="ARBA00023053"/>
    </source>
</evidence>
<feature type="transmembrane region" description="Helical" evidence="10">
    <location>
        <begin position="271"/>
        <end position="293"/>
    </location>
</feature>
<keyword evidence="5 10" id="KW-1133">Transmembrane helix</keyword>
<evidence type="ECO:0000256" key="1">
    <source>
        <dbReference type="ARBA" id="ARBA00004651"/>
    </source>
</evidence>
<keyword evidence="9 10" id="KW-0739">Sodium transport</keyword>
<dbReference type="InterPro" id="IPR018422">
    <property type="entry name" value="Cation/H_exchanger_CPA1"/>
</dbReference>
<accession>A0A6S6ZNU1</accession>
<dbReference type="Gene3D" id="6.10.140.1330">
    <property type="match status" value="1"/>
</dbReference>
<feature type="transmembrane region" description="Helical" evidence="10">
    <location>
        <begin position="351"/>
        <end position="375"/>
    </location>
</feature>
<comment type="subcellular location">
    <subcellularLocation>
        <location evidence="10">Cell inner membrane</location>
        <topology evidence="10">Multi-pass membrane protein</topology>
    </subcellularLocation>
    <subcellularLocation>
        <location evidence="1">Cell membrane</location>
        <topology evidence="1">Multi-pass membrane protein</topology>
    </subcellularLocation>
</comment>
<dbReference type="PANTHER" id="PTHR10110:SF86">
    <property type="entry name" value="SODIUM_HYDROGEN EXCHANGER 7"/>
    <property type="match status" value="1"/>
</dbReference>
<evidence type="ECO:0000256" key="7">
    <source>
        <dbReference type="ARBA" id="ARBA00023065"/>
    </source>
</evidence>
<evidence type="ECO:0000259" key="11">
    <source>
        <dbReference type="Pfam" id="PF00999"/>
    </source>
</evidence>
<dbReference type="InterPro" id="IPR004705">
    <property type="entry name" value="Cation/H_exchanger_CPA1_bac"/>
</dbReference>
<evidence type="ECO:0000256" key="4">
    <source>
        <dbReference type="ARBA" id="ARBA00022692"/>
    </source>
</evidence>
<evidence type="ECO:0000256" key="8">
    <source>
        <dbReference type="ARBA" id="ARBA00023136"/>
    </source>
</evidence>